<name>A0A1C7LPN2_GRIFR</name>
<dbReference type="Proteomes" id="UP000092993">
    <property type="component" value="Unassembled WGS sequence"/>
</dbReference>
<feature type="transmembrane region" description="Helical" evidence="1">
    <location>
        <begin position="76"/>
        <end position="101"/>
    </location>
</feature>
<proteinExistence type="predicted"/>
<dbReference type="EMBL" id="LUGG01000027">
    <property type="protein sequence ID" value="OBZ66683.1"/>
    <property type="molecule type" value="Genomic_DNA"/>
</dbReference>
<feature type="transmembrane region" description="Helical" evidence="1">
    <location>
        <begin position="35"/>
        <end position="64"/>
    </location>
</feature>
<dbReference type="PANTHER" id="PTHR40465:SF1">
    <property type="entry name" value="DUF6534 DOMAIN-CONTAINING PROTEIN"/>
    <property type="match status" value="1"/>
</dbReference>
<dbReference type="PANTHER" id="PTHR40465">
    <property type="entry name" value="CHROMOSOME 1, WHOLE GENOME SHOTGUN SEQUENCE"/>
    <property type="match status" value="1"/>
</dbReference>
<keyword evidence="1" id="KW-0812">Transmembrane</keyword>
<dbReference type="Pfam" id="PF20152">
    <property type="entry name" value="DUF6534"/>
    <property type="match status" value="1"/>
</dbReference>
<keyword evidence="1" id="KW-1133">Transmembrane helix</keyword>
<organism evidence="3 4">
    <name type="scientific">Grifola frondosa</name>
    <name type="common">Maitake</name>
    <name type="synonym">Polyporus frondosus</name>
    <dbReference type="NCBI Taxonomy" id="5627"/>
    <lineage>
        <taxon>Eukaryota</taxon>
        <taxon>Fungi</taxon>
        <taxon>Dikarya</taxon>
        <taxon>Basidiomycota</taxon>
        <taxon>Agaricomycotina</taxon>
        <taxon>Agaricomycetes</taxon>
        <taxon>Polyporales</taxon>
        <taxon>Grifolaceae</taxon>
        <taxon>Grifola</taxon>
    </lineage>
</organism>
<keyword evidence="1" id="KW-0472">Membrane</keyword>
<sequence>MKPWSVNASVVFLVRLVFVYRLWRLCKSTSRIGFVVIVGVTVTIIFSLVDLTCSITLSAQFFLIAHRKEQIAPSNLLFEMMFFSGMVADALLTVLLCMFLHGSRTGLRRTDSVINILILYAIETGLFPSIIEGAGMIAFYLRPKDYIFVAFYVQTPNLYLIALVTSQVLNARDVVRRRIESPITVNFTALESAPASASSTDLGTSTASMMQPHADEETLHTASSVAEKSLPPLELLEKEILGGTSFPEATAALDLETGTCSRYGCYSGWALTFLTPRLSFAWFMVLQFTESSAMHLISQVLRNHNYVMY</sequence>
<protein>
    <recommendedName>
        <fullName evidence="2">DUF6534 domain-containing protein</fullName>
    </recommendedName>
</protein>
<gene>
    <name evidence="3" type="ORF">A0H81_13092</name>
</gene>
<comment type="caution">
    <text evidence="3">The sequence shown here is derived from an EMBL/GenBank/DDBJ whole genome shotgun (WGS) entry which is preliminary data.</text>
</comment>
<evidence type="ECO:0000313" key="3">
    <source>
        <dbReference type="EMBL" id="OBZ66683.1"/>
    </source>
</evidence>
<dbReference type="InterPro" id="IPR045339">
    <property type="entry name" value="DUF6534"/>
</dbReference>
<reference evidence="3 4" key="1">
    <citation type="submission" date="2016-03" db="EMBL/GenBank/DDBJ databases">
        <title>Whole genome sequencing of Grifola frondosa 9006-11.</title>
        <authorList>
            <person name="Min B."/>
            <person name="Park H."/>
            <person name="Kim J.-G."/>
            <person name="Cho H."/>
            <person name="Oh Y.-L."/>
            <person name="Kong W.-S."/>
            <person name="Choi I.-G."/>
        </authorList>
    </citation>
    <scope>NUCLEOTIDE SEQUENCE [LARGE SCALE GENOMIC DNA]</scope>
    <source>
        <strain evidence="3 4">9006-11</strain>
    </source>
</reference>
<feature type="domain" description="DUF6534" evidence="2">
    <location>
        <begin position="86"/>
        <end position="173"/>
    </location>
</feature>
<keyword evidence="4" id="KW-1185">Reference proteome</keyword>
<feature type="transmembrane region" description="Helical" evidence="1">
    <location>
        <begin position="146"/>
        <end position="169"/>
    </location>
</feature>
<feature type="transmembrane region" description="Helical" evidence="1">
    <location>
        <begin position="6"/>
        <end position="23"/>
    </location>
</feature>
<dbReference type="AlphaFoldDB" id="A0A1C7LPN2"/>
<feature type="transmembrane region" description="Helical" evidence="1">
    <location>
        <begin position="113"/>
        <end position="140"/>
    </location>
</feature>
<evidence type="ECO:0000259" key="2">
    <source>
        <dbReference type="Pfam" id="PF20152"/>
    </source>
</evidence>
<evidence type="ECO:0000313" key="4">
    <source>
        <dbReference type="Proteomes" id="UP000092993"/>
    </source>
</evidence>
<dbReference type="OrthoDB" id="2801343at2759"/>
<accession>A0A1C7LPN2</accession>
<evidence type="ECO:0000256" key="1">
    <source>
        <dbReference type="SAM" id="Phobius"/>
    </source>
</evidence>
<dbReference type="STRING" id="5627.A0A1C7LPN2"/>